<keyword evidence="2" id="KW-0436">Ligase</keyword>
<dbReference type="CDD" id="cd04332">
    <property type="entry name" value="YbaK_like"/>
    <property type="match status" value="1"/>
</dbReference>
<dbReference type="GO" id="GO:0004812">
    <property type="term" value="F:aminoacyl-tRNA ligase activity"/>
    <property type="evidence" value="ECO:0007669"/>
    <property type="project" value="UniProtKB-KW"/>
</dbReference>
<keyword evidence="2" id="KW-0030">Aminoacyl-tRNA synthetase</keyword>
<keyword evidence="3" id="KW-1185">Reference proteome</keyword>
<evidence type="ECO:0000259" key="1">
    <source>
        <dbReference type="Pfam" id="PF04073"/>
    </source>
</evidence>
<dbReference type="RefSeq" id="WP_003391118.1">
    <property type="nucleotide sequence ID" value="NZ_APBN01000013.1"/>
</dbReference>
<evidence type="ECO:0000313" key="3">
    <source>
        <dbReference type="Proteomes" id="UP000012081"/>
    </source>
</evidence>
<dbReference type="Pfam" id="PF04073">
    <property type="entry name" value="tRNA_edit"/>
    <property type="match status" value="1"/>
</dbReference>
<dbReference type="PATRIC" id="fig|1300222.3.peg.4512"/>
<accession>M8DBF1</accession>
<sequence>MERVKAILEELGLEYELIEHERPVRSAKEGAALFGIDMGQTAPVLIAIADDSHVALILSGKRGRISFQSLAAQLGYQSIRMTRMDEVKGLTGYEPGSIPLIGHGLPVILDEELFNYPEVYGGSGHPTWTLKLTPQALEKGSNVIARLA</sequence>
<reference evidence="2 3" key="1">
    <citation type="submission" date="2013-03" db="EMBL/GenBank/DDBJ databases">
        <title>Assembly of a new bacterial strain Brevibacillus borstelensis AK1.</title>
        <authorList>
            <person name="Rajan I."/>
            <person name="PoliReddy D."/>
            <person name="Sugumar T."/>
            <person name="Rathinam K."/>
            <person name="Alqarawi S."/>
            <person name="Khalil A.B."/>
            <person name="Sivakumar N."/>
        </authorList>
    </citation>
    <scope>NUCLEOTIDE SEQUENCE [LARGE SCALE GENOMIC DNA]</scope>
    <source>
        <strain evidence="2 3">AK1</strain>
    </source>
</reference>
<proteinExistence type="predicted"/>
<dbReference type="GO" id="GO:0002161">
    <property type="term" value="F:aminoacyl-tRNA deacylase activity"/>
    <property type="evidence" value="ECO:0007669"/>
    <property type="project" value="InterPro"/>
</dbReference>
<dbReference type="Proteomes" id="UP000012081">
    <property type="component" value="Unassembled WGS sequence"/>
</dbReference>
<dbReference type="Gene3D" id="3.90.960.10">
    <property type="entry name" value="YbaK/aminoacyl-tRNA synthetase-associated domain"/>
    <property type="match status" value="1"/>
</dbReference>
<organism evidence="2 3">
    <name type="scientific">Brevibacillus borstelensis AK1</name>
    <dbReference type="NCBI Taxonomy" id="1300222"/>
    <lineage>
        <taxon>Bacteria</taxon>
        <taxon>Bacillati</taxon>
        <taxon>Bacillota</taxon>
        <taxon>Bacilli</taxon>
        <taxon>Bacillales</taxon>
        <taxon>Paenibacillaceae</taxon>
        <taxon>Brevibacillus</taxon>
    </lineage>
</organism>
<comment type="caution">
    <text evidence="2">The sequence shown here is derived from an EMBL/GenBank/DDBJ whole genome shotgun (WGS) entry which is preliminary data.</text>
</comment>
<evidence type="ECO:0000313" key="2">
    <source>
        <dbReference type="EMBL" id="EMT50677.1"/>
    </source>
</evidence>
<dbReference type="STRING" id="1300222.I532_21455"/>
<dbReference type="InterPro" id="IPR036754">
    <property type="entry name" value="YbaK/aa-tRNA-synt-asso_dom_sf"/>
</dbReference>
<dbReference type="AlphaFoldDB" id="M8DBF1"/>
<name>M8DBF1_9BACL</name>
<dbReference type="GeneID" id="89501543"/>
<dbReference type="OrthoDB" id="1099907at2"/>
<gene>
    <name evidence="2" type="ORF">I532_21455</name>
</gene>
<dbReference type="InterPro" id="IPR007214">
    <property type="entry name" value="YbaK/aa-tRNA-synth-assoc-dom"/>
</dbReference>
<dbReference type="EMBL" id="APBN01000013">
    <property type="protein sequence ID" value="EMT50677.1"/>
    <property type="molecule type" value="Genomic_DNA"/>
</dbReference>
<protein>
    <submittedName>
        <fullName evidence="2">YbaK/prolyl-tRNA synthetase associated domain-containing protein</fullName>
    </submittedName>
</protein>
<feature type="domain" description="YbaK/aminoacyl-tRNA synthetase-associated" evidence="1">
    <location>
        <begin position="22"/>
        <end position="139"/>
    </location>
</feature>
<dbReference type="SUPFAM" id="SSF55826">
    <property type="entry name" value="YbaK/ProRS associated domain"/>
    <property type="match status" value="1"/>
</dbReference>